<dbReference type="Gene3D" id="3.80.10.10">
    <property type="entry name" value="Ribonuclease Inhibitor"/>
    <property type="match status" value="2"/>
</dbReference>
<evidence type="ECO:0000256" key="8">
    <source>
        <dbReference type="ARBA" id="ARBA00022989"/>
    </source>
</evidence>
<feature type="transmembrane region" description="Helical" evidence="13">
    <location>
        <begin position="242"/>
        <end position="266"/>
    </location>
</feature>
<dbReference type="OMA" id="ITLCCAK"/>
<feature type="region of interest" description="Disordered" evidence="12">
    <location>
        <begin position="274"/>
        <end position="297"/>
    </location>
</feature>
<evidence type="ECO:0000313" key="15">
    <source>
        <dbReference type="EMBL" id="KMZ63877.1"/>
    </source>
</evidence>
<dbReference type="FunFam" id="3.30.200.20:FF:000307">
    <property type="entry name" value="pollen receptor-like kinase 1"/>
    <property type="match status" value="1"/>
</dbReference>
<evidence type="ECO:0000256" key="7">
    <source>
        <dbReference type="ARBA" id="ARBA00022840"/>
    </source>
</evidence>
<keyword evidence="15" id="KW-0675">Receptor</keyword>
<comment type="subcellular location">
    <subcellularLocation>
        <location evidence="1">Cell membrane</location>
        <topology evidence="1">Single-pass membrane protein</topology>
    </subcellularLocation>
</comment>
<evidence type="ECO:0000256" key="4">
    <source>
        <dbReference type="ARBA" id="ARBA00022729"/>
    </source>
</evidence>
<dbReference type="FunFam" id="3.80.10.10:FF:000400">
    <property type="entry name" value="Nuclear pore complex protein NUP107"/>
    <property type="match status" value="1"/>
</dbReference>
<sequence>MMDQFNLRYSRLSKLVLVPLIILPLLILQIASSDLDSDRQSLIAFANSVPHVRELNWNASSSVCSWFGVTCASDSSRVIALRLPGTGLYGPIPANTLGKLDALRTLSLRSNFLSENIPADISNMTFLENLSVQNNNLSGNLPISLPSSLIVVDLSFNSLSGQIPDLNLPKLKRFNISNNNLNGSIPNSLQKFPNTSFAGNSLLCGTPLPPCSRFFLSPSSPPLESSPTPSTRSSTNNLSTGVIIAIAAGILTVLMLLALFVLVCMLRKKSNQSNGVRRAKEKSSNGGRIEKAVEKSSSGAREAEKNKLVFFEGCSYNFDLEDLLRASAEVLGKGSYGTAYKAVLEDGTLVVVKRIKDVTIGKREFEQQMEIIGNIRKHPNVLPLRAYYHSKDEKLLVFDHVPTGSLGFHLHANRESGRTPLNWESRVKIALGTARGLAHIHKEGGSKFTHGNIKSSNILVTQELDTRVTDFGLAPLMNFPAIPRNMVGYRAPELIETGKSSQKSDVYSFGVLLLELLTGKAAVPSIGSEEILDLPRWVQSVVREEWTAEVFDAELMNYPKIEDEMVHMLQIAMACVVKSPDQRLKMDDVIKMITDLGQPDSENRPSSEDRSKDSTLVTSPLEET</sequence>
<keyword evidence="9 13" id="KW-0472">Membrane</keyword>
<dbReference type="STRING" id="29655.A0A0K9P6K5"/>
<dbReference type="Gene3D" id="3.30.200.20">
    <property type="entry name" value="Phosphorylase Kinase, domain 1"/>
    <property type="match status" value="1"/>
</dbReference>
<feature type="region of interest" description="Disordered" evidence="12">
    <location>
        <begin position="595"/>
        <end position="624"/>
    </location>
</feature>
<dbReference type="InterPro" id="IPR017441">
    <property type="entry name" value="Protein_kinase_ATP_BS"/>
</dbReference>
<keyword evidence="6 11" id="KW-0547">Nucleotide-binding</keyword>
<evidence type="ECO:0000256" key="9">
    <source>
        <dbReference type="ARBA" id="ARBA00023136"/>
    </source>
</evidence>
<dbReference type="InterPro" id="IPR050994">
    <property type="entry name" value="At_inactive_RLKs"/>
</dbReference>
<feature type="domain" description="Protein kinase" evidence="14">
    <location>
        <begin position="325"/>
        <end position="616"/>
    </location>
</feature>
<dbReference type="Pfam" id="PF08263">
    <property type="entry name" value="LRRNT_2"/>
    <property type="match status" value="1"/>
</dbReference>
<dbReference type="PROSITE" id="PS00107">
    <property type="entry name" value="PROTEIN_KINASE_ATP"/>
    <property type="match status" value="1"/>
</dbReference>
<dbReference type="Proteomes" id="UP000036987">
    <property type="component" value="Unassembled WGS sequence"/>
</dbReference>
<evidence type="ECO:0000259" key="14">
    <source>
        <dbReference type="PROSITE" id="PS50011"/>
    </source>
</evidence>
<dbReference type="FunFam" id="1.10.510.10:FF:000095">
    <property type="entry name" value="protein STRUBBELIG-RECEPTOR FAMILY 8"/>
    <property type="match status" value="1"/>
</dbReference>
<evidence type="ECO:0000313" key="16">
    <source>
        <dbReference type="Proteomes" id="UP000036987"/>
    </source>
</evidence>
<evidence type="ECO:0000256" key="3">
    <source>
        <dbReference type="ARBA" id="ARBA00022692"/>
    </source>
</evidence>
<keyword evidence="3 13" id="KW-0812">Transmembrane</keyword>
<comment type="caution">
    <text evidence="15">The sequence shown here is derived from an EMBL/GenBank/DDBJ whole genome shotgun (WGS) entry which is preliminary data.</text>
</comment>
<keyword evidence="5" id="KW-0677">Repeat</keyword>
<evidence type="ECO:0000256" key="6">
    <source>
        <dbReference type="ARBA" id="ARBA00022741"/>
    </source>
</evidence>
<dbReference type="SUPFAM" id="SSF56112">
    <property type="entry name" value="Protein kinase-like (PK-like)"/>
    <property type="match status" value="1"/>
</dbReference>
<dbReference type="SUPFAM" id="SSF52058">
    <property type="entry name" value="L domain-like"/>
    <property type="match status" value="1"/>
</dbReference>
<keyword evidence="2" id="KW-0433">Leucine-rich repeat</keyword>
<evidence type="ECO:0000256" key="10">
    <source>
        <dbReference type="ARBA" id="ARBA00023180"/>
    </source>
</evidence>
<dbReference type="GO" id="GO:0005524">
    <property type="term" value="F:ATP binding"/>
    <property type="evidence" value="ECO:0007669"/>
    <property type="project" value="UniProtKB-UniRule"/>
</dbReference>
<keyword evidence="4" id="KW-0732">Signal</keyword>
<keyword evidence="16" id="KW-1185">Reference proteome</keyword>
<dbReference type="PANTHER" id="PTHR48010">
    <property type="entry name" value="OS05G0588300 PROTEIN"/>
    <property type="match status" value="1"/>
</dbReference>
<keyword evidence="8 13" id="KW-1133">Transmembrane helix</keyword>
<dbReference type="GO" id="GO:0005886">
    <property type="term" value="C:plasma membrane"/>
    <property type="evidence" value="ECO:0007669"/>
    <property type="project" value="UniProtKB-SubCell"/>
</dbReference>
<dbReference type="InterPro" id="IPR013210">
    <property type="entry name" value="LRR_N_plant-typ"/>
</dbReference>
<evidence type="ECO:0000256" key="2">
    <source>
        <dbReference type="ARBA" id="ARBA00022614"/>
    </source>
</evidence>
<accession>A0A0K9P6K5</accession>
<keyword evidence="10" id="KW-0325">Glycoprotein</keyword>
<proteinExistence type="predicted"/>
<name>A0A0K9P6K5_ZOSMR</name>
<evidence type="ECO:0000256" key="13">
    <source>
        <dbReference type="SAM" id="Phobius"/>
    </source>
</evidence>
<dbReference type="AlphaFoldDB" id="A0A0K9P6K5"/>
<keyword evidence="7 11" id="KW-0067">ATP-binding</keyword>
<gene>
    <name evidence="15" type="ORF">ZOSMA_391G00080</name>
</gene>
<evidence type="ECO:0000256" key="12">
    <source>
        <dbReference type="SAM" id="MobiDB-lite"/>
    </source>
</evidence>
<dbReference type="PROSITE" id="PS50011">
    <property type="entry name" value="PROTEIN_KINASE_DOM"/>
    <property type="match status" value="1"/>
</dbReference>
<evidence type="ECO:0000256" key="1">
    <source>
        <dbReference type="ARBA" id="ARBA00004162"/>
    </source>
</evidence>
<dbReference type="EMBL" id="LFYR01001195">
    <property type="protein sequence ID" value="KMZ63877.1"/>
    <property type="molecule type" value="Genomic_DNA"/>
</dbReference>
<evidence type="ECO:0000256" key="11">
    <source>
        <dbReference type="PROSITE-ProRule" id="PRU10141"/>
    </source>
</evidence>
<feature type="compositionally biased region" description="Basic and acidic residues" evidence="12">
    <location>
        <begin position="601"/>
        <end position="613"/>
    </location>
</feature>
<dbReference type="Pfam" id="PF00560">
    <property type="entry name" value="LRR_1"/>
    <property type="match status" value="2"/>
</dbReference>
<dbReference type="InterPro" id="IPR001611">
    <property type="entry name" value="Leu-rich_rpt"/>
</dbReference>
<reference evidence="16" key="1">
    <citation type="journal article" date="2016" name="Nature">
        <title>The genome of the seagrass Zostera marina reveals angiosperm adaptation to the sea.</title>
        <authorList>
            <person name="Olsen J.L."/>
            <person name="Rouze P."/>
            <person name="Verhelst B."/>
            <person name="Lin Y.-C."/>
            <person name="Bayer T."/>
            <person name="Collen J."/>
            <person name="Dattolo E."/>
            <person name="De Paoli E."/>
            <person name="Dittami S."/>
            <person name="Maumus F."/>
            <person name="Michel G."/>
            <person name="Kersting A."/>
            <person name="Lauritano C."/>
            <person name="Lohaus R."/>
            <person name="Toepel M."/>
            <person name="Tonon T."/>
            <person name="Vanneste K."/>
            <person name="Amirebrahimi M."/>
            <person name="Brakel J."/>
            <person name="Bostroem C."/>
            <person name="Chovatia M."/>
            <person name="Grimwood J."/>
            <person name="Jenkins J.W."/>
            <person name="Jueterbock A."/>
            <person name="Mraz A."/>
            <person name="Stam W.T."/>
            <person name="Tice H."/>
            <person name="Bornberg-Bauer E."/>
            <person name="Green P.J."/>
            <person name="Pearson G.A."/>
            <person name="Procaccini G."/>
            <person name="Duarte C.M."/>
            <person name="Schmutz J."/>
            <person name="Reusch T.B.H."/>
            <person name="Van de Peer Y."/>
        </authorList>
    </citation>
    <scope>NUCLEOTIDE SEQUENCE [LARGE SCALE GENOMIC DNA]</scope>
    <source>
        <strain evidence="16">cv. Finnish</strain>
    </source>
</reference>
<protein>
    <submittedName>
        <fullName evidence="15">Receptor-like protein kinase 1-like</fullName>
    </submittedName>
</protein>
<dbReference type="Pfam" id="PF00069">
    <property type="entry name" value="Pkinase"/>
    <property type="match status" value="1"/>
</dbReference>
<dbReference type="GO" id="GO:0004672">
    <property type="term" value="F:protein kinase activity"/>
    <property type="evidence" value="ECO:0007669"/>
    <property type="project" value="InterPro"/>
</dbReference>
<organism evidence="15 16">
    <name type="scientific">Zostera marina</name>
    <name type="common">Eelgrass</name>
    <dbReference type="NCBI Taxonomy" id="29655"/>
    <lineage>
        <taxon>Eukaryota</taxon>
        <taxon>Viridiplantae</taxon>
        <taxon>Streptophyta</taxon>
        <taxon>Embryophyta</taxon>
        <taxon>Tracheophyta</taxon>
        <taxon>Spermatophyta</taxon>
        <taxon>Magnoliopsida</taxon>
        <taxon>Liliopsida</taxon>
        <taxon>Zosteraceae</taxon>
        <taxon>Zostera</taxon>
    </lineage>
</organism>
<dbReference type="OrthoDB" id="69842at2759"/>
<dbReference type="InterPro" id="IPR032675">
    <property type="entry name" value="LRR_dom_sf"/>
</dbReference>
<keyword evidence="15" id="KW-0808">Transferase</keyword>
<dbReference type="PANTHER" id="PTHR48010:SF59">
    <property type="entry name" value="PROTEIN KINASE DOMAIN-CONTAINING PROTEIN"/>
    <property type="match status" value="1"/>
</dbReference>
<evidence type="ECO:0000256" key="5">
    <source>
        <dbReference type="ARBA" id="ARBA00022737"/>
    </source>
</evidence>
<keyword evidence="15" id="KW-0418">Kinase</keyword>
<dbReference type="Gene3D" id="1.10.510.10">
    <property type="entry name" value="Transferase(Phosphotransferase) domain 1"/>
    <property type="match status" value="1"/>
</dbReference>
<dbReference type="InterPro" id="IPR000719">
    <property type="entry name" value="Prot_kinase_dom"/>
</dbReference>
<feature type="binding site" evidence="11">
    <location>
        <position position="362"/>
    </location>
    <ligand>
        <name>ATP</name>
        <dbReference type="ChEBI" id="CHEBI:30616"/>
    </ligand>
</feature>
<dbReference type="InterPro" id="IPR011009">
    <property type="entry name" value="Kinase-like_dom_sf"/>
</dbReference>